<protein>
    <submittedName>
        <fullName evidence="1">Uncharacterized protein</fullName>
    </submittedName>
</protein>
<dbReference type="EMBL" id="BARS01006125">
    <property type="protein sequence ID" value="GAF83515.1"/>
    <property type="molecule type" value="Genomic_DNA"/>
</dbReference>
<accession>X0U4X2</accession>
<dbReference type="AlphaFoldDB" id="X0U4X2"/>
<sequence length="100" mass="10832">MARSAVIADYLDHVDLLWPLGCCGDVPEPLTHIYDLYTSLRHSEKHVEGDSVSGAEARYQIEVAAAIVGGTVNFRTGLETSSAETMLLNAGLTQLAHLYD</sequence>
<evidence type="ECO:0000313" key="1">
    <source>
        <dbReference type="EMBL" id="GAF83515.1"/>
    </source>
</evidence>
<reference evidence="1" key="1">
    <citation type="journal article" date="2014" name="Front. Microbiol.">
        <title>High frequency of phylogenetically diverse reductive dehalogenase-homologous genes in deep subseafloor sedimentary metagenomes.</title>
        <authorList>
            <person name="Kawai M."/>
            <person name="Futagami T."/>
            <person name="Toyoda A."/>
            <person name="Takaki Y."/>
            <person name="Nishi S."/>
            <person name="Hori S."/>
            <person name="Arai W."/>
            <person name="Tsubouchi T."/>
            <person name="Morono Y."/>
            <person name="Uchiyama I."/>
            <person name="Ito T."/>
            <person name="Fujiyama A."/>
            <person name="Inagaki F."/>
            <person name="Takami H."/>
        </authorList>
    </citation>
    <scope>NUCLEOTIDE SEQUENCE</scope>
    <source>
        <strain evidence="1">Expedition CK06-06</strain>
    </source>
</reference>
<gene>
    <name evidence="1" type="ORF">S01H1_11978</name>
</gene>
<dbReference type="Gene3D" id="3.20.20.480">
    <property type="entry name" value="Trimethylamine methyltransferase-like"/>
    <property type="match status" value="1"/>
</dbReference>
<organism evidence="1">
    <name type="scientific">marine sediment metagenome</name>
    <dbReference type="NCBI Taxonomy" id="412755"/>
    <lineage>
        <taxon>unclassified sequences</taxon>
        <taxon>metagenomes</taxon>
        <taxon>ecological metagenomes</taxon>
    </lineage>
</organism>
<comment type="caution">
    <text evidence="1">The sequence shown here is derived from an EMBL/GenBank/DDBJ whole genome shotgun (WGS) entry which is preliminary data.</text>
</comment>
<proteinExistence type="predicted"/>
<feature type="non-terminal residue" evidence="1">
    <location>
        <position position="100"/>
    </location>
</feature>
<name>X0U4X2_9ZZZZ</name>
<dbReference type="InterPro" id="IPR038601">
    <property type="entry name" value="MttB-like_sf"/>
</dbReference>